<dbReference type="PROSITE" id="PS50056">
    <property type="entry name" value="TYR_PHOSPHATASE_2"/>
    <property type="match status" value="1"/>
</dbReference>
<protein>
    <recommendedName>
        <fullName evidence="18">Protein-tyrosine-phosphatase</fullName>
    </recommendedName>
</protein>
<dbReference type="PROSITE" id="PS00383">
    <property type="entry name" value="TYR_PHOSPHATASE_1"/>
    <property type="match status" value="1"/>
</dbReference>
<keyword evidence="17" id="KW-1185">Reference proteome</keyword>
<dbReference type="GO" id="GO:0004725">
    <property type="term" value="F:protein tyrosine phosphatase activity"/>
    <property type="evidence" value="ECO:0007669"/>
    <property type="project" value="TreeGrafter"/>
</dbReference>
<dbReference type="GO" id="GO:0004722">
    <property type="term" value="F:protein serine/threonine phosphatase activity"/>
    <property type="evidence" value="ECO:0007669"/>
    <property type="project" value="UniProtKB-EC"/>
</dbReference>
<evidence type="ECO:0000256" key="9">
    <source>
        <dbReference type="ARBA" id="ARBA00023128"/>
    </source>
</evidence>
<dbReference type="Proteomes" id="UP001148018">
    <property type="component" value="Unassembled WGS sequence"/>
</dbReference>
<feature type="domain" description="Tyrosine specific protein phosphatases" evidence="15">
    <location>
        <begin position="74"/>
        <end position="132"/>
    </location>
</feature>
<keyword evidence="5" id="KW-0963">Cytoplasm</keyword>
<dbReference type="PRINTS" id="PR01910">
    <property type="entry name" value="ADSPHPHTASEB"/>
</dbReference>
<evidence type="ECO:0000256" key="10">
    <source>
        <dbReference type="ARBA" id="ARBA00023136"/>
    </source>
</evidence>
<keyword evidence="9" id="KW-0496">Mitochondrion</keyword>
<evidence type="ECO:0000256" key="11">
    <source>
        <dbReference type="ARBA" id="ARBA00023242"/>
    </source>
</evidence>
<dbReference type="PANTHER" id="PTHR46495">
    <property type="entry name" value="DUAL SPECIFICITY PROTEIN PHOSPHATASE 21"/>
    <property type="match status" value="1"/>
</dbReference>
<accession>A0A9Q0EDY0</accession>
<dbReference type="InterPro" id="IPR029021">
    <property type="entry name" value="Prot-tyrosine_phosphatase-like"/>
</dbReference>
<keyword evidence="11" id="KW-0539">Nucleus</keyword>
<evidence type="ECO:0000256" key="4">
    <source>
        <dbReference type="ARBA" id="ARBA00008601"/>
    </source>
</evidence>
<gene>
    <name evidence="16" type="ORF">NHX12_028777</name>
</gene>
<evidence type="ECO:0000313" key="16">
    <source>
        <dbReference type="EMBL" id="KAJ3604036.1"/>
    </source>
</evidence>
<evidence type="ECO:0008006" key="18">
    <source>
        <dbReference type="Google" id="ProtNLM"/>
    </source>
</evidence>
<dbReference type="GO" id="GO:0005634">
    <property type="term" value="C:nucleus"/>
    <property type="evidence" value="ECO:0007669"/>
    <property type="project" value="UniProtKB-SubCell"/>
</dbReference>
<comment type="catalytic activity">
    <reaction evidence="12">
        <text>O-phospho-L-seryl-[protein] + H2O = L-seryl-[protein] + phosphate</text>
        <dbReference type="Rhea" id="RHEA:20629"/>
        <dbReference type="Rhea" id="RHEA-COMP:9863"/>
        <dbReference type="Rhea" id="RHEA-COMP:11604"/>
        <dbReference type="ChEBI" id="CHEBI:15377"/>
        <dbReference type="ChEBI" id="CHEBI:29999"/>
        <dbReference type="ChEBI" id="CHEBI:43474"/>
        <dbReference type="ChEBI" id="CHEBI:83421"/>
        <dbReference type="EC" id="3.1.3.16"/>
    </reaction>
</comment>
<dbReference type="InterPro" id="IPR020420">
    <property type="entry name" value="Atypical_DUSP_subfamB"/>
</dbReference>
<dbReference type="SMART" id="SM00195">
    <property type="entry name" value="DSPc"/>
    <property type="match status" value="1"/>
</dbReference>
<evidence type="ECO:0000256" key="5">
    <source>
        <dbReference type="ARBA" id="ARBA00022490"/>
    </source>
</evidence>
<dbReference type="GO" id="GO:0017017">
    <property type="term" value="F:MAP kinase tyrosine/serine/threonine phosphatase activity"/>
    <property type="evidence" value="ECO:0007669"/>
    <property type="project" value="InterPro"/>
</dbReference>
<keyword evidence="10" id="KW-0472">Membrane</keyword>
<comment type="similarity">
    <text evidence="4">Belongs to the protein-tyrosine phosphatase family. Non-receptor class dual specificity subfamily.</text>
</comment>
<evidence type="ECO:0000313" key="17">
    <source>
        <dbReference type="Proteomes" id="UP001148018"/>
    </source>
</evidence>
<evidence type="ECO:0000256" key="13">
    <source>
        <dbReference type="ARBA" id="ARBA00048336"/>
    </source>
</evidence>
<reference evidence="16" key="1">
    <citation type="submission" date="2022-07" db="EMBL/GenBank/DDBJ databases">
        <title>Chromosome-level genome of Muraenolepis orangiensis.</title>
        <authorList>
            <person name="Kim J."/>
        </authorList>
    </citation>
    <scope>NUCLEOTIDE SEQUENCE</scope>
    <source>
        <strain evidence="16">KU_S4_2022</strain>
        <tissue evidence="16">Muscle</tissue>
    </source>
</reference>
<feature type="domain" description="Tyrosine-protein phosphatase" evidence="14">
    <location>
        <begin position="9"/>
        <end position="153"/>
    </location>
</feature>
<dbReference type="InterPro" id="IPR020422">
    <property type="entry name" value="TYR_PHOSPHATASE_DUAL_dom"/>
</dbReference>
<comment type="subcellular location">
    <subcellularLocation>
        <location evidence="2">Cytoplasm</location>
    </subcellularLocation>
    <subcellularLocation>
        <location evidence="3">Mitochondrion inner membrane</location>
        <topology evidence="3">Peripheral membrane protein</topology>
    </subcellularLocation>
    <subcellularLocation>
        <location evidence="1">Nucleus</location>
    </subcellularLocation>
</comment>
<comment type="caution">
    <text evidence="16">The sequence shown here is derived from an EMBL/GenBank/DDBJ whole genome shotgun (WGS) entry which is preliminary data.</text>
</comment>
<dbReference type="PROSITE" id="PS50054">
    <property type="entry name" value="TYR_PHOSPHATASE_DUAL"/>
    <property type="match status" value="1"/>
</dbReference>
<dbReference type="PANTHER" id="PTHR46495:SF1">
    <property type="entry name" value="DUAL SPECIFICITY PHOSPHATASE 21"/>
    <property type="match status" value="1"/>
</dbReference>
<dbReference type="OrthoDB" id="285418at2759"/>
<sequence>MPPSGTLHGLCQITEQLYLSNARAATDASLLRRFKITCVINVSESEASRASCSEEVVDYVHIPVADSPLSTLCDHFHRVADRIELVRRSNGRTLVHCNAGVSRSATLCMAYLMKHRDETLLEAHRWVKSRRPIVRPNVGFWRQLIDYEKELRGSTSVHMVSSSLGEIPDVYEEETKHMLPF</sequence>
<dbReference type="Gene3D" id="3.90.190.10">
    <property type="entry name" value="Protein tyrosine phosphatase superfamily"/>
    <property type="match status" value="1"/>
</dbReference>
<evidence type="ECO:0000256" key="2">
    <source>
        <dbReference type="ARBA" id="ARBA00004496"/>
    </source>
</evidence>
<dbReference type="Pfam" id="PF00782">
    <property type="entry name" value="DSPc"/>
    <property type="match status" value="1"/>
</dbReference>
<proteinExistence type="inferred from homology"/>
<keyword evidence="6" id="KW-0999">Mitochondrion inner membrane</keyword>
<evidence type="ECO:0000256" key="6">
    <source>
        <dbReference type="ARBA" id="ARBA00022792"/>
    </source>
</evidence>
<evidence type="ECO:0000256" key="12">
    <source>
        <dbReference type="ARBA" id="ARBA00047761"/>
    </source>
</evidence>
<keyword evidence="7" id="KW-0378">Hydrolase</keyword>
<evidence type="ECO:0000256" key="7">
    <source>
        <dbReference type="ARBA" id="ARBA00022801"/>
    </source>
</evidence>
<dbReference type="InterPro" id="IPR016130">
    <property type="entry name" value="Tyr_Pase_AS"/>
</dbReference>
<dbReference type="AlphaFoldDB" id="A0A9Q0EDY0"/>
<keyword evidence="8" id="KW-0904">Protein phosphatase</keyword>
<dbReference type="GO" id="GO:0005743">
    <property type="term" value="C:mitochondrial inner membrane"/>
    <property type="evidence" value="ECO:0007669"/>
    <property type="project" value="UniProtKB-SubCell"/>
</dbReference>
<dbReference type="InterPro" id="IPR000340">
    <property type="entry name" value="Dual-sp_phosphatase_cat-dom"/>
</dbReference>
<comment type="catalytic activity">
    <reaction evidence="13">
        <text>O-phospho-L-threonyl-[protein] + H2O = L-threonyl-[protein] + phosphate</text>
        <dbReference type="Rhea" id="RHEA:47004"/>
        <dbReference type="Rhea" id="RHEA-COMP:11060"/>
        <dbReference type="Rhea" id="RHEA-COMP:11605"/>
        <dbReference type="ChEBI" id="CHEBI:15377"/>
        <dbReference type="ChEBI" id="CHEBI:30013"/>
        <dbReference type="ChEBI" id="CHEBI:43474"/>
        <dbReference type="ChEBI" id="CHEBI:61977"/>
        <dbReference type="EC" id="3.1.3.16"/>
    </reaction>
</comment>
<dbReference type="InterPro" id="IPR000387">
    <property type="entry name" value="Tyr_Pase_dom"/>
</dbReference>
<evidence type="ECO:0000259" key="15">
    <source>
        <dbReference type="PROSITE" id="PS50056"/>
    </source>
</evidence>
<dbReference type="SUPFAM" id="SSF52799">
    <property type="entry name" value="(Phosphotyrosine protein) phosphatases II"/>
    <property type="match status" value="1"/>
</dbReference>
<dbReference type="PRINTS" id="PR01908">
    <property type="entry name" value="ADSPHPHTASE"/>
</dbReference>
<evidence type="ECO:0000256" key="8">
    <source>
        <dbReference type="ARBA" id="ARBA00022912"/>
    </source>
</evidence>
<organism evidence="16 17">
    <name type="scientific">Muraenolepis orangiensis</name>
    <name type="common">Patagonian moray cod</name>
    <dbReference type="NCBI Taxonomy" id="630683"/>
    <lineage>
        <taxon>Eukaryota</taxon>
        <taxon>Metazoa</taxon>
        <taxon>Chordata</taxon>
        <taxon>Craniata</taxon>
        <taxon>Vertebrata</taxon>
        <taxon>Euteleostomi</taxon>
        <taxon>Actinopterygii</taxon>
        <taxon>Neopterygii</taxon>
        <taxon>Teleostei</taxon>
        <taxon>Neoteleostei</taxon>
        <taxon>Acanthomorphata</taxon>
        <taxon>Zeiogadaria</taxon>
        <taxon>Gadariae</taxon>
        <taxon>Gadiformes</taxon>
        <taxon>Muraenolepidoidei</taxon>
        <taxon>Muraenolepididae</taxon>
        <taxon>Muraenolepis</taxon>
    </lineage>
</organism>
<evidence type="ECO:0000259" key="14">
    <source>
        <dbReference type="PROSITE" id="PS50054"/>
    </source>
</evidence>
<name>A0A9Q0EDY0_9TELE</name>
<evidence type="ECO:0000256" key="1">
    <source>
        <dbReference type="ARBA" id="ARBA00004123"/>
    </source>
</evidence>
<dbReference type="EMBL" id="JANIIK010000044">
    <property type="protein sequence ID" value="KAJ3604036.1"/>
    <property type="molecule type" value="Genomic_DNA"/>
</dbReference>
<evidence type="ECO:0000256" key="3">
    <source>
        <dbReference type="ARBA" id="ARBA00004637"/>
    </source>
</evidence>